<dbReference type="PROSITE" id="PS51257">
    <property type="entry name" value="PROKAR_LIPOPROTEIN"/>
    <property type="match status" value="1"/>
</dbReference>
<name>A0ABQ5VQ21_9RHOB</name>
<dbReference type="Proteomes" id="UP001161388">
    <property type="component" value="Unassembled WGS sequence"/>
</dbReference>
<organism evidence="1 2">
    <name type="scientific">Sulfitobacter pacificus</name>
    <dbReference type="NCBI Taxonomy" id="1499314"/>
    <lineage>
        <taxon>Bacteria</taxon>
        <taxon>Pseudomonadati</taxon>
        <taxon>Pseudomonadota</taxon>
        <taxon>Alphaproteobacteria</taxon>
        <taxon>Rhodobacterales</taxon>
        <taxon>Roseobacteraceae</taxon>
        <taxon>Sulfitobacter</taxon>
    </lineage>
</organism>
<comment type="caution">
    <text evidence="1">The sequence shown here is derived from an EMBL/GenBank/DDBJ whole genome shotgun (WGS) entry which is preliminary data.</text>
</comment>
<dbReference type="RefSeq" id="WP_284376679.1">
    <property type="nucleotide sequence ID" value="NZ_BSNL01000021.1"/>
</dbReference>
<accession>A0ABQ5VQ21</accession>
<reference evidence="1" key="2">
    <citation type="submission" date="2023-01" db="EMBL/GenBank/DDBJ databases">
        <title>Draft genome sequence of Sulfitobacter pacificus strain NBRC 109915.</title>
        <authorList>
            <person name="Sun Q."/>
            <person name="Mori K."/>
        </authorList>
    </citation>
    <scope>NUCLEOTIDE SEQUENCE</scope>
    <source>
        <strain evidence="1">NBRC 109915</strain>
    </source>
</reference>
<keyword evidence="2" id="KW-1185">Reference proteome</keyword>
<dbReference type="EMBL" id="BSNL01000021">
    <property type="protein sequence ID" value="GLQ29312.1"/>
    <property type="molecule type" value="Genomic_DNA"/>
</dbReference>
<reference evidence="1" key="1">
    <citation type="journal article" date="2014" name="Int. J. Syst. Evol. Microbiol.">
        <title>Complete genome of a new Firmicutes species belonging to the dominant human colonic microbiota ('Ruminococcus bicirculans') reveals two chromosomes and a selective capacity to utilize plant glucans.</title>
        <authorList>
            <consortium name="NISC Comparative Sequencing Program"/>
            <person name="Wegmann U."/>
            <person name="Louis P."/>
            <person name="Goesmann A."/>
            <person name="Henrissat B."/>
            <person name="Duncan S.H."/>
            <person name="Flint H.J."/>
        </authorList>
    </citation>
    <scope>NUCLEOTIDE SEQUENCE</scope>
    <source>
        <strain evidence="1">NBRC 109915</strain>
    </source>
</reference>
<evidence type="ECO:0000313" key="2">
    <source>
        <dbReference type="Proteomes" id="UP001161388"/>
    </source>
</evidence>
<proteinExistence type="predicted"/>
<sequence length="300" mass="32195">MRYLPLCCLLTVTACTTPDVTEEITAASELLATSSAQFRPQLETQAKVERRAAEGRLIAQGAEVYTLHDCTQSDDFTIMADCRLVSSVELGGGPVSASNSLQALNAIEGYFMSLLAIASSKSSDDVRQQADDLAAALKEASEAKYTPLARLATRASGKADQAAAVTGFLASQVRVAQLRRLVGQADKEIEGLLLSVAAFLDLQSGLGARHEKLVAAQTEMEFAQTSGDPVRYRRALDRLKARHNTFIKAQNASAGNSLRLLRKLHGELLKRLNSPGAPSEILAVVTEIRAVVDVIRKKDG</sequence>
<gene>
    <name evidence="1" type="ORF">GCM10007927_41160</name>
</gene>
<protein>
    <submittedName>
        <fullName evidence="1">Uncharacterized protein</fullName>
    </submittedName>
</protein>
<evidence type="ECO:0000313" key="1">
    <source>
        <dbReference type="EMBL" id="GLQ29312.1"/>
    </source>
</evidence>